<protein>
    <submittedName>
        <fullName evidence="2">Nuclear transport factor 2 family protein</fullName>
    </submittedName>
</protein>
<dbReference type="InterPro" id="IPR037401">
    <property type="entry name" value="SnoaL-like"/>
</dbReference>
<reference evidence="2" key="1">
    <citation type="submission" date="2022-04" db="EMBL/GenBank/DDBJ databases">
        <title>Tomato heritable bacteria conferring resistance against bacterial wilt.</title>
        <authorList>
            <person name="Yin J."/>
        </authorList>
    </citation>
    <scope>NUCLEOTIDE SEQUENCE</scope>
    <source>
        <strain evidence="2">Cra20</strain>
    </source>
</reference>
<dbReference type="InterPro" id="IPR032710">
    <property type="entry name" value="NTF2-like_dom_sf"/>
</dbReference>
<dbReference type="Gene3D" id="3.10.450.50">
    <property type="match status" value="1"/>
</dbReference>
<evidence type="ECO:0000259" key="1">
    <source>
        <dbReference type="Pfam" id="PF12680"/>
    </source>
</evidence>
<name>A0ABU3N615_9SPHN</name>
<sequence>MSDDHALPAAGDPDYDGLLRANLQGVFNERDAEKRAAAIAGLFTADPVMYEPDNVVEGRAAISQVAGALLERFGPDFAFTPEGTAVGHHNLAALHWHAGPANGPIAVTGTDTALFVGGRISRLWVLLNPPA</sequence>
<organism evidence="2">
    <name type="scientific">Sphingomonas psychrotolerans</name>
    <dbReference type="NCBI Taxonomy" id="1327635"/>
    <lineage>
        <taxon>Bacteria</taxon>
        <taxon>Pseudomonadati</taxon>
        <taxon>Pseudomonadota</taxon>
        <taxon>Alphaproteobacteria</taxon>
        <taxon>Sphingomonadales</taxon>
        <taxon>Sphingomonadaceae</taxon>
        <taxon>Sphingomonas</taxon>
    </lineage>
</organism>
<dbReference type="EMBL" id="JALMLT010000003">
    <property type="protein sequence ID" value="MDT8759974.1"/>
    <property type="molecule type" value="Genomic_DNA"/>
</dbReference>
<proteinExistence type="predicted"/>
<dbReference type="SUPFAM" id="SSF54427">
    <property type="entry name" value="NTF2-like"/>
    <property type="match status" value="1"/>
</dbReference>
<evidence type="ECO:0000313" key="2">
    <source>
        <dbReference type="EMBL" id="MDT8759974.1"/>
    </source>
</evidence>
<comment type="caution">
    <text evidence="2">The sequence shown here is derived from an EMBL/GenBank/DDBJ whole genome shotgun (WGS) entry which is preliminary data.</text>
</comment>
<gene>
    <name evidence="2" type="ORF">MZO42_14830</name>
</gene>
<accession>A0ABU3N615</accession>
<dbReference type="Pfam" id="PF12680">
    <property type="entry name" value="SnoaL_2"/>
    <property type="match status" value="1"/>
</dbReference>
<feature type="domain" description="SnoaL-like" evidence="1">
    <location>
        <begin position="32"/>
        <end position="122"/>
    </location>
</feature>